<keyword evidence="3" id="KW-1185">Reference proteome</keyword>
<feature type="compositionally biased region" description="Polar residues" evidence="1">
    <location>
        <begin position="91"/>
        <end position="100"/>
    </location>
</feature>
<organism evidence="2 3">
    <name type="scientific">Pseudogemmobacter humi</name>
    <dbReference type="NCBI Taxonomy" id="2483812"/>
    <lineage>
        <taxon>Bacteria</taxon>
        <taxon>Pseudomonadati</taxon>
        <taxon>Pseudomonadota</taxon>
        <taxon>Alphaproteobacteria</taxon>
        <taxon>Rhodobacterales</taxon>
        <taxon>Paracoccaceae</taxon>
        <taxon>Pseudogemmobacter</taxon>
    </lineage>
</organism>
<reference evidence="2 3" key="1">
    <citation type="submission" date="2018-11" db="EMBL/GenBank/DDBJ databases">
        <authorList>
            <person name="Criscuolo A."/>
        </authorList>
    </citation>
    <scope>NUCLEOTIDE SEQUENCE [LARGE SCALE GENOMIC DNA]</scope>
    <source>
        <strain evidence="2">ACIP111625</strain>
    </source>
</reference>
<evidence type="ECO:0000256" key="1">
    <source>
        <dbReference type="SAM" id="MobiDB-lite"/>
    </source>
</evidence>
<evidence type="ECO:0000313" key="2">
    <source>
        <dbReference type="EMBL" id="VDC33271.1"/>
    </source>
</evidence>
<protein>
    <submittedName>
        <fullName evidence="2">Uncharacterized protein</fullName>
    </submittedName>
</protein>
<gene>
    <name evidence="2" type="ORF">XINFAN_03728</name>
</gene>
<dbReference type="Proteomes" id="UP000277498">
    <property type="component" value="Unassembled WGS sequence"/>
</dbReference>
<feature type="compositionally biased region" description="Pro residues" evidence="1">
    <location>
        <begin position="38"/>
        <end position="55"/>
    </location>
</feature>
<name>A0A3P5XEU2_9RHOB</name>
<dbReference type="AlphaFoldDB" id="A0A3P5XEU2"/>
<feature type="region of interest" description="Disordered" evidence="1">
    <location>
        <begin position="1"/>
        <end position="100"/>
    </location>
</feature>
<sequence>MTALSPARRDLPPPDLSGAGPDPGPDLPPDLPEEPKQPDAPPPPAPPPFRDPPPQPERDPDPPPDRMAGRSEDGCYNPCAADRRPGDHQADGQTRWHQAR</sequence>
<feature type="compositionally biased region" description="Basic and acidic residues" evidence="1">
    <location>
        <begin position="56"/>
        <end position="73"/>
    </location>
</feature>
<evidence type="ECO:0000313" key="3">
    <source>
        <dbReference type="Proteomes" id="UP000277498"/>
    </source>
</evidence>
<dbReference type="EMBL" id="UXAW01000109">
    <property type="protein sequence ID" value="VDC33271.1"/>
    <property type="molecule type" value="Genomic_DNA"/>
</dbReference>
<proteinExistence type="predicted"/>
<feature type="compositionally biased region" description="Basic and acidic residues" evidence="1">
    <location>
        <begin position="81"/>
        <end position="90"/>
    </location>
</feature>
<accession>A0A3P5XEU2</accession>